<comment type="similarity">
    <text evidence="3">Belongs to the TRAFAC class dynamin-like GTPase superfamily. GB1/RHD3 GTPase family.</text>
</comment>
<reference evidence="5" key="1">
    <citation type="submission" date="2021-03" db="EMBL/GenBank/DDBJ databases">
        <title>Chromosome level genome of the anhydrobiotic midge Polypedilum vanderplanki.</title>
        <authorList>
            <person name="Yoshida Y."/>
            <person name="Kikawada T."/>
            <person name="Gusev O."/>
        </authorList>
    </citation>
    <scope>NUCLEOTIDE SEQUENCE</scope>
    <source>
        <strain evidence="5">NIAS01</strain>
        <tissue evidence="5">Whole body or cell culture</tissue>
    </source>
</reference>
<organism evidence="5 6">
    <name type="scientific">Polypedilum vanderplanki</name>
    <name type="common">Sleeping chironomid midge</name>
    <dbReference type="NCBI Taxonomy" id="319348"/>
    <lineage>
        <taxon>Eukaryota</taxon>
        <taxon>Metazoa</taxon>
        <taxon>Ecdysozoa</taxon>
        <taxon>Arthropoda</taxon>
        <taxon>Hexapoda</taxon>
        <taxon>Insecta</taxon>
        <taxon>Pterygota</taxon>
        <taxon>Neoptera</taxon>
        <taxon>Endopterygota</taxon>
        <taxon>Diptera</taxon>
        <taxon>Nematocera</taxon>
        <taxon>Chironomoidea</taxon>
        <taxon>Chironomidae</taxon>
        <taxon>Chironominae</taxon>
        <taxon>Polypedilum</taxon>
        <taxon>Polypedilum</taxon>
    </lineage>
</organism>
<protein>
    <recommendedName>
        <fullName evidence="4">GB1/RHD3-type G domain-containing protein</fullName>
    </recommendedName>
</protein>
<keyword evidence="6" id="KW-1185">Reference proteome</keyword>
<dbReference type="InterPro" id="IPR015894">
    <property type="entry name" value="Guanylate-bd_N"/>
</dbReference>
<proteinExistence type="inferred from homology"/>
<dbReference type="OrthoDB" id="7788754at2759"/>
<evidence type="ECO:0000313" key="5">
    <source>
        <dbReference type="EMBL" id="KAG5679473.1"/>
    </source>
</evidence>
<dbReference type="PROSITE" id="PS51715">
    <property type="entry name" value="G_GB1_RHD3"/>
    <property type="match status" value="1"/>
</dbReference>
<evidence type="ECO:0000256" key="3">
    <source>
        <dbReference type="PROSITE-ProRule" id="PRU01052"/>
    </source>
</evidence>
<dbReference type="Proteomes" id="UP001107558">
    <property type="component" value="Chromosome 2"/>
</dbReference>
<sequence length="97" mass="11012">MYPSIKNPNNILENKESWMGSPDEPLTGFSWCAGSTRDTSGISVWNDAFLHTDMKSGEKIAIIVMDTQGLFDNEQQQIITQKFSLSVHCFHPFKFLI</sequence>
<dbReference type="GO" id="GO:0003924">
    <property type="term" value="F:GTPase activity"/>
    <property type="evidence" value="ECO:0007669"/>
    <property type="project" value="InterPro"/>
</dbReference>
<keyword evidence="1" id="KW-0547">Nucleotide-binding</keyword>
<feature type="domain" description="GB1/RHD3-type G" evidence="4">
    <location>
        <begin position="1"/>
        <end position="97"/>
    </location>
</feature>
<gene>
    <name evidence="5" type="ORF">PVAND_009038</name>
</gene>
<name>A0A9J6CBF0_POLVA</name>
<evidence type="ECO:0000259" key="4">
    <source>
        <dbReference type="PROSITE" id="PS51715"/>
    </source>
</evidence>
<evidence type="ECO:0000256" key="1">
    <source>
        <dbReference type="ARBA" id="ARBA00022741"/>
    </source>
</evidence>
<dbReference type="Gene3D" id="3.40.50.300">
    <property type="entry name" value="P-loop containing nucleotide triphosphate hydrolases"/>
    <property type="match status" value="1"/>
</dbReference>
<evidence type="ECO:0000313" key="6">
    <source>
        <dbReference type="Proteomes" id="UP001107558"/>
    </source>
</evidence>
<dbReference type="Pfam" id="PF02263">
    <property type="entry name" value="GBP"/>
    <property type="match status" value="1"/>
</dbReference>
<dbReference type="InterPro" id="IPR030386">
    <property type="entry name" value="G_GB1_RHD3_dom"/>
</dbReference>
<dbReference type="GO" id="GO:0005525">
    <property type="term" value="F:GTP binding"/>
    <property type="evidence" value="ECO:0007669"/>
    <property type="project" value="UniProtKB-KW"/>
</dbReference>
<accession>A0A9J6CBF0</accession>
<comment type="caution">
    <text evidence="5">The sequence shown here is derived from an EMBL/GenBank/DDBJ whole genome shotgun (WGS) entry which is preliminary data.</text>
</comment>
<dbReference type="InterPro" id="IPR027417">
    <property type="entry name" value="P-loop_NTPase"/>
</dbReference>
<evidence type="ECO:0000256" key="2">
    <source>
        <dbReference type="ARBA" id="ARBA00023134"/>
    </source>
</evidence>
<dbReference type="AlphaFoldDB" id="A0A9J6CBF0"/>
<keyword evidence="2" id="KW-0342">GTP-binding</keyword>
<dbReference type="EMBL" id="JADBJN010000002">
    <property type="protein sequence ID" value="KAG5679473.1"/>
    <property type="molecule type" value="Genomic_DNA"/>
</dbReference>